<organism evidence="7 8">
    <name type="scientific">Bacterioplanoides pacificum</name>
    <dbReference type="NCBI Taxonomy" id="1171596"/>
    <lineage>
        <taxon>Bacteria</taxon>
        <taxon>Pseudomonadati</taxon>
        <taxon>Pseudomonadota</taxon>
        <taxon>Gammaproteobacteria</taxon>
        <taxon>Oceanospirillales</taxon>
        <taxon>Oceanospirillaceae</taxon>
        <taxon>Bacterioplanoides</taxon>
    </lineage>
</organism>
<dbReference type="CDD" id="cd07984">
    <property type="entry name" value="LPLAT_LABLAT-like"/>
    <property type="match status" value="1"/>
</dbReference>
<keyword evidence="4" id="KW-0808">Transferase</keyword>
<evidence type="ECO:0000256" key="1">
    <source>
        <dbReference type="ARBA" id="ARBA00004533"/>
    </source>
</evidence>
<name>A0ABV7VQT3_9GAMM</name>
<keyword evidence="8" id="KW-1185">Reference proteome</keyword>
<dbReference type="PIRSF" id="PIRSF026649">
    <property type="entry name" value="MsbB"/>
    <property type="match status" value="1"/>
</dbReference>
<dbReference type="Pfam" id="PF03279">
    <property type="entry name" value="Lip_A_acyltrans"/>
    <property type="match status" value="1"/>
</dbReference>
<dbReference type="EMBL" id="JBHRYB010000003">
    <property type="protein sequence ID" value="MFC3679328.1"/>
    <property type="molecule type" value="Genomic_DNA"/>
</dbReference>
<comment type="subcellular location">
    <subcellularLocation>
        <location evidence="1">Cell inner membrane</location>
    </subcellularLocation>
</comment>
<proteinExistence type="predicted"/>
<dbReference type="InterPro" id="IPR004960">
    <property type="entry name" value="LipA_acyltrans"/>
</dbReference>
<dbReference type="PANTHER" id="PTHR30606:SF10">
    <property type="entry name" value="PHOSPHATIDYLINOSITOL MANNOSIDE ACYLTRANSFERASE"/>
    <property type="match status" value="1"/>
</dbReference>
<dbReference type="RefSeq" id="WP_376864984.1">
    <property type="nucleotide sequence ID" value="NZ_JBHRYB010000003.1"/>
</dbReference>
<evidence type="ECO:0000313" key="8">
    <source>
        <dbReference type="Proteomes" id="UP001595722"/>
    </source>
</evidence>
<keyword evidence="3" id="KW-0997">Cell inner membrane</keyword>
<keyword evidence="2" id="KW-1003">Cell membrane</keyword>
<evidence type="ECO:0000313" key="7">
    <source>
        <dbReference type="EMBL" id="MFC3679328.1"/>
    </source>
</evidence>
<evidence type="ECO:0000256" key="3">
    <source>
        <dbReference type="ARBA" id="ARBA00022519"/>
    </source>
</evidence>
<dbReference type="Proteomes" id="UP001595722">
    <property type="component" value="Unassembled WGS sequence"/>
</dbReference>
<evidence type="ECO:0000256" key="4">
    <source>
        <dbReference type="ARBA" id="ARBA00022679"/>
    </source>
</evidence>
<keyword evidence="5" id="KW-0472">Membrane</keyword>
<dbReference type="GO" id="GO:0016746">
    <property type="term" value="F:acyltransferase activity"/>
    <property type="evidence" value="ECO:0007669"/>
    <property type="project" value="UniProtKB-KW"/>
</dbReference>
<reference evidence="8" key="1">
    <citation type="journal article" date="2019" name="Int. J. Syst. Evol. Microbiol.">
        <title>The Global Catalogue of Microorganisms (GCM) 10K type strain sequencing project: providing services to taxonomists for standard genome sequencing and annotation.</title>
        <authorList>
            <consortium name="The Broad Institute Genomics Platform"/>
            <consortium name="The Broad Institute Genome Sequencing Center for Infectious Disease"/>
            <person name="Wu L."/>
            <person name="Ma J."/>
        </authorList>
    </citation>
    <scope>NUCLEOTIDE SEQUENCE [LARGE SCALE GENOMIC DNA]</scope>
    <source>
        <strain evidence="8">KCTC 42424</strain>
    </source>
</reference>
<evidence type="ECO:0000256" key="6">
    <source>
        <dbReference type="ARBA" id="ARBA00023315"/>
    </source>
</evidence>
<comment type="caution">
    <text evidence="7">The sequence shown here is derived from an EMBL/GenBank/DDBJ whole genome shotgun (WGS) entry which is preliminary data.</text>
</comment>
<dbReference type="PANTHER" id="PTHR30606">
    <property type="entry name" value="LIPID A BIOSYNTHESIS LAUROYL ACYLTRANSFERASE"/>
    <property type="match status" value="1"/>
</dbReference>
<sequence>MHLRARPQAVNCGEKKELRCVVKTVLGYLAIGLIKLLGKVSLSRAQNLGARIGKLLLARRTRSREVARVNLELVYPQKTAQQREQLLRDTLIENGKTMAETGPMWGYQPQQTVGLIRQVHGEALYDELMQYDGGKILLAPHLGNWEIINNYVAKRQHDITIMYRPAKMPSFNNWMVSRREAIGCKLVPTTRAGVMGLFKTLKDGQLVGFLPDQEPRRPSGVFADFMGHPTLTPKLPHEMLKKTGAKAIYAFARRLPDAAGFDLYFLPADDELYSDDAEVSAASMNRGIAQCIEICPEQYQWTYKRFKRQPEGMPNPYKAAKVP</sequence>
<evidence type="ECO:0000256" key="5">
    <source>
        <dbReference type="ARBA" id="ARBA00023136"/>
    </source>
</evidence>
<protein>
    <submittedName>
        <fullName evidence="7">Lysophospholipid acyltransferase family protein</fullName>
    </submittedName>
</protein>
<evidence type="ECO:0000256" key="2">
    <source>
        <dbReference type="ARBA" id="ARBA00022475"/>
    </source>
</evidence>
<gene>
    <name evidence="7" type="ORF">ACFOMG_04280</name>
</gene>
<keyword evidence="6 7" id="KW-0012">Acyltransferase</keyword>
<accession>A0ABV7VQT3</accession>